<organism evidence="1 2">
    <name type="scientific">Elysia marginata</name>
    <dbReference type="NCBI Taxonomy" id="1093978"/>
    <lineage>
        <taxon>Eukaryota</taxon>
        <taxon>Metazoa</taxon>
        <taxon>Spiralia</taxon>
        <taxon>Lophotrochozoa</taxon>
        <taxon>Mollusca</taxon>
        <taxon>Gastropoda</taxon>
        <taxon>Heterobranchia</taxon>
        <taxon>Euthyneura</taxon>
        <taxon>Panpulmonata</taxon>
        <taxon>Sacoglossa</taxon>
        <taxon>Placobranchoidea</taxon>
        <taxon>Plakobranchidae</taxon>
        <taxon>Elysia</taxon>
    </lineage>
</organism>
<dbReference type="Proteomes" id="UP000762676">
    <property type="component" value="Unassembled WGS sequence"/>
</dbReference>
<keyword evidence="2" id="KW-1185">Reference proteome</keyword>
<dbReference type="EMBL" id="BMAT01007765">
    <property type="protein sequence ID" value="GFR70996.1"/>
    <property type="molecule type" value="Genomic_DNA"/>
</dbReference>
<dbReference type="AlphaFoldDB" id="A0AAV4FD85"/>
<accession>A0AAV4FD85</accession>
<reference evidence="1 2" key="1">
    <citation type="journal article" date="2021" name="Elife">
        <title>Chloroplast acquisition without the gene transfer in kleptoplastic sea slugs, Plakobranchus ocellatus.</title>
        <authorList>
            <person name="Maeda T."/>
            <person name="Takahashi S."/>
            <person name="Yoshida T."/>
            <person name="Shimamura S."/>
            <person name="Takaki Y."/>
            <person name="Nagai Y."/>
            <person name="Toyoda A."/>
            <person name="Suzuki Y."/>
            <person name="Arimoto A."/>
            <person name="Ishii H."/>
            <person name="Satoh N."/>
            <person name="Nishiyama T."/>
            <person name="Hasebe M."/>
            <person name="Maruyama T."/>
            <person name="Minagawa J."/>
            <person name="Obokata J."/>
            <person name="Shigenobu S."/>
        </authorList>
    </citation>
    <scope>NUCLEOTIDE SEQUENCE [LARGE SCALE GENOMIC DNA]</scope>
</reference>
<sequence>MPWTSPDNPDAHRHIAAKRALFEKIQTMKSEGKGSVEVTIELNPYVTVLKRNPLALELSGRNVFFRQAKGQYIDYVNPLKQ</sequence>
<name>A0AAV4FD85_9GAST</name>
<comment type="caution">
    <text evidence="1">The sequence shown here is derived from an EMBL/GenBank/DDBJ whole genome shotgun (WGS) entry which is preliminary data.</text>
</comment>
<evidence type="ECO:0000313" key="2">
    <source>
        <dbReference type="Proteomes" id="UP000762676"/>
    </source>
</evidence>
<gene>
    <name evidence="1" type="ORF">ElyMa_003801300</name>
</gene>
<protein>
    <submittedName>
        <fullName evidence="1">Uncharacterized protein</fullName>
    </submittedName>
</protein>
<proteinExistence type="predicted"/>
<evidence type="ECO:0000313" key="1">
    <source>
        <dbReference type="EMBL" id="GFR70996.1"/>
    </source>
</evidence>